<accession>A0A835CJW5</accession>
<feature type="compositionally biased region" description="Basic and acidic residues" evidence="2">
    <location>
        <begin position="190"/>
        <end position="204"/>
    </location>
</feature>
<dbReference type="AlphaFoldDB" id="A0A835CJW5"/>
<evidence type="ECO:0000259" key="4">
    <source>
        <dbReference type="Pfam" id="PF13962"/>
    </source>
</evidence>
<sequence>MGDGDPHHHELYDAIMRKKWNDVETMFQKHPEIHGVKITNSDDTALHVTINLGAPERTVLKLLDEIKQEEALEAENKREDTPLHCAASRGSHVICARIVRVASSLDCRDGDATTTLMGKRNENGETPLFVNEEGKIALEILASIPSAFKTGTHLRFFHKLCYSNSHVIDLEDSGTFSEADTPSLHLHNTRGRDGGKARLEKENKNNNIGKSGSNNNNNKRWTALLIATKYGVIEVVKKMQSSRNTCLGTSLDRPCKCNGKSSGSSTWKENMPTYMSSQTNKEGNTPGDIFTTEHMKLAEKSNTWLDSTVAAYSFIAAITATLTFAASIQVPGGNNDTDGKPVLQGQPIFTTFNVATLVAFCLSIVSLASFLTISC</sequence>
<keyword evidence="3" id="KW-0812">Transmembrane</keyword>
<feature type="region of interest" description="Disordered" evidence="2">
    <location>
        <begin position="179"/>
        <end position="215"/>
    </location>
</feature>
<reference evidence="5" key="1">
    <citation type="submission" date="2020-09" db="EMBL/GenBank/DDBJ databases">
        <title>Genome-Enabled Discovery of Anthraquinone Biosynthesis in Senna tora.</title>
        <authorList>
            <person name="Kang S.-H."/>
            <person name="Pandey R.P."/>
            <person name="Lee C.-M."/>
            <person name="Sim J.-S."/>
            <person name="Jeong J.-T."/>
            <person name="Choi B.-S."/>
            <person name="Jung M."/>
            <person name="Ginzburg D."/>
            <person name="Zhao K."/>
            <person name="Won S.Y."/>
            <person name="Oh T.-J."/>
            <person name="Yu Y."/>
            <person name="Kim N.-H."/>
            <person name="Lee O.R."/>
            <person name="Lee T.-H."/>
            <person name="Bashyal P."/>
            <person name="Kim T.-S."/>
            <person name="Lee W.-H."/>
            <person name="Kawkins C."/>
            <person name="Kim C.-K."/>
            <person name="Kim J.S."/>
            <person name="Ahn B.O."/>
            <person name="Rhee S.Y."/>
            <person name="Sohng J.K."/>
        </authorList>
    </citation>
    <scope>NUCLEOTIDE SEQUENCE</scope>
    <source>
        <tissue evidence="5">Leaf</tissue>
    </source>
</reference>
<dbReference type="GO" id="GO:0005886">
    <property type="term" value="C:plasma membrane"/>
    <property type="evidence" value="ECO:0007669"/>
    <property type="project" value="UniProtKB-SubCell"/>
</dbReference>
<dbReference type="PANTHER" id="PTHR24177">
    <property type="entry name" value="CASKIN"/>
    <property type="match status" value="1"/>
</dbReference>
<keyword evidence="3" id="KW-1133">Transmembrane helix</keyword>
<dbReference type="Proteomes" id="UP000634136">
    <property type="component" value="Unassembled WGS sequence"/>
</dbReference>
<comment type="subcellular location">
    <subcellularLocation>
        <location evidence="1">Cell membrane</location>
        <topology evidence="1">Peripheral membrane protein</topology>
    </subcellularLocation>
</comment>
<evidence type="ECO:0000256" key="1">
    <source>
        <dbReference type="ARBA" id="ARBA00004202"/>
    </source>
</evidence>
<proteinExistence type="predicted"/>
<evidence type="ECO:0000313" key="6">
    <source>
        <dbReference type="Proteomes" id="UP000634136"/>
    </source>
</evidence>
<dbReference type="PANTHER" id="PTHR24177:SF103">
    <property type="entry name" value="PGG DOMAIN-CONTAINING PROTEIN"/>
    <property type="match status" value="1"/>
</dbReference>
<dbReference type="SUPFAM" id="SSF48403">
    <property type="entry name" value="Ankyrin repeat"/>
    <property type="match status" value="1"/>
</dbReference>
<evidence type="ECO:0000256" key="2">
    <source>
        <dbReference type="SAM" id="MobiDB-lite"/>
    </source>
</evidence>
<dbReference type="Gene3D" id="1.25.40.20">
    <property type="entry name" value="Ankyrin repeat-containing domain"/>
    <property type="match status" value="1"/>
</dbReference>
<organism evidence="5 6">
    <name type="scientific">Senna tora</name>
    <dbReference type="NCBI Taxonomy" id="362788"/>
    <lineage>
        <taxon>Eukaryota</taxon>
        <taxon>Viridiplantae</taxon>
        <taxon>Streptophyta</taxon>
        <taxon>Embryophyta</taxon>
        <taxon>Tracheophyta</taxon>
        <taxon>Spermatophyta</taxon>
        <taxon>Magnoliopsida</taxon>
        <taxon>eudicotyledons</taxon>
        <taxon>Gunneridae</taxon>
        <taxon>Pentapetalae</taxon>
        <taxon>rosids</taxon>
        <taxon>fabids</taxon>
        <taxon>Fabales</taxon>
        <taxon>Fabaceae</taxon>
        <taxon>Caesalpinioideae</taxon>
        <taxon>Cassia clade</taxon>
        <taxon>Senna</taxon>
    </lineage>
</organism>
<name>A0A835CJW5_9FABA</name>
<dbReference type="EMBL" id="JAAIUW010000002">
    <property type="protein sequence ID" value="KAF7842760.1"/>
    <property type="molecule type" value="Genomic_DNA"/>
</dbReference>
<gene>
    <name evidence="5" type="ORF">G2W53_005058</name>
</gene>
<feature type="compositionally biased region" description="Low complexity" evidence="2">
    <location>
        <begin position="205"/>
        <end position="215"/>
    </location>
</feature>
<dbReference type="InterPro" id="IPR036770">
    <property type="entry name" value="Ankyrin_rpt-contain_sf"/>
</dbReference>
<protein>
    <submittedName>
        <fullName evidence="5">Ankyrin repeat-containing protein</fullName>
    </submittedName>
</protein>
<feature type="transmembrane region" description="Helical" evidence="3">
    <location>
        <begin position="348"/>
        <end position="373"/>
    </location>
</feature>
<evidence type="ECO:0000313" key="5">
    <source>
        <dbReference type="EMBL" id="KAF7842760.1"/>
    </source>
</evidence>
<feature type="domain" description="PGG" evidence="4">
    <location>
        <begin position="303"/>
        <end position="371"/>
    </location>
</feature>
<comment type="caution">
    <text evidence="5">The sequence shown here is derived from an EMBL/GenBank/DDBJ whole genome shotgun (WGS) entry which is preliminary data.</text>
</comment>
<keyword evidence="6" id="KW-1185">Reference proteome</keyword>
<evidence type="ECO:0000256" key="3">
    <source>
        <dbReference type="SAM" id="Phobius"/>
    </source>
</evidence>
<dbReference type="Pfam" id="PF13962">
    <property type="entry name" value="PGG"/>
    <property type="match status" value="1"/>
</dbReference>
<dbReference type="InterPro" id="IPR026961">
    <property type="entry name" value="PGG_dom"/>
</dbReference>
<dbReference type="OrthoDB" id="1419803at2759"/>
<feature type="transmembrane region" description="Helical" evidence="3">
    <location>
        <begin position="309"/>
        <end position="328"/>
    </location>
</feature>
<keyword evidence="3" id="KW-0472">Membrane</keyword>